<reference evidence="2" key="1">
    <citation type="journal article" date="2023" name="G3 (Bethesda)">
        <title>Genome assembly and association tests identify interacting loci associated with vigor, precocity, and sex in interspecific pistachio rootstocks.</title>
        <authorList>
            <person name="Palmer W."/>
            <person name="Jacygrad E."/>
            <person name="Sagayaradj S."/>
            <person name="Cavanaugh K."/>
            <person name="Han R."/>
            <person name="Bertier L."/>
            <person name="Beede B."/>
            <person name="Kafkas S."/>
            <person name="Golino D."/>
            <person name="Preece J."/>
            <person name="Michelmore R."/>
        </authorList>
    </citation>
    <scope>NUCLEOTIDE SEQUENCE [LARGE SCALE GENOMIC DNA]</scope>
</reference>
<evidence type="ECO:0000313" key="1">
    <source>
        <dbReference type="EMBL" id="KAJ0086965.1"/>
    </source>
</evidence>
<name>A0ACC1AJV2_9ROSI</name>
<evidence type="ECO:0000313" key="2">
    <source>
        <dbReference type="Proteomes" id="UP001164250"/>
    </source>
</evidence>
<comment type="caution">
    <text evidence="1">The sequence shown here is derived from an EMBL/GenBank/DDBJ whole genome shotgun (WGS) entry which is preliminary data.</text>
</comment>
<dbReference type="Proteomes" id="UP001164250">
    <property type="component" value="Chromosome 10"/>
</dbReference>
<dbReference type="EMBL" id="CM047906">
    <property type="protein sequence ID" value="KAJ0086965.1"/>
    <property type="molecule type" value="Genomic_DNA"/>
</dbReference>
<keyword evidence="2" id="KW-1185">Reference proteome</keyword>
<accession>A0ACC1AJV2</accession>
<proteinExistence type="predicted"/>
<sequence length="394" mass="44205">MSNSGPNSDSSTQHQNQNATGLSWSSTLLFSSMALVIAAMLLYQLDSFEPAHMPVHDLTSPPLKALKRNDRMLQGAELVGLGVLRGPEDIVYDSRSNIIYTGCGDGWIKRVTLNDSAADSVIENWINTGGRPLGLAHRNDEFIAADAYKGLLRIIGNKIEVLTEEAEGKKFGLTNAVEIAEDGMIYFTDASYKYNLSLPIWDFLEGKPFGRLLSFDPITKKTRVLLHHLYFANGVTVSPDQTFLVFCETTMRRCRKYYIIGKESGRVENFIENLPGLPDNIHYDGQGLYWIALATELTKFWDLAFRYPFIRKFAGIVNKYIGLPRMSKNAGVMAVDVEGNPIAHYQDPGIPMITSGIKIGDYLYWWFHTRSLYSAPRSEPTSDKRNCMSEQSSI</sequence>
<protein>
    <submittedName>
        <fullName evidence="1">Uncharacterized protein</fullName>
    </submittedName>
</protein>
<gene>
    <name evidence="1" type="ORF">Patl1_07704</name>
</gene>
<organism evidence="1 2">
    <name type="scientific">Pistacia atlantica</name>
    <dbReference type="NCBI Taxonomy" id="434234"/>
    <lineage>
        <taxon>Eukaryota</taxon>
        <taxon>Viridiplantae</taxon>
        <taxon>Streptophyta</taxon>
        <taxon>Embryophyta</taxon>
        <taxon>Tracheophyta</taxon>
        <taxon>Spermatophyta</taxon>
        <taxon>Magnoliopsida</taxon>
        <taxon>eudicotyledons</taxon>
        <taxon>Gunneridae</taxon>
        <taxon>Pentapetalae</taxon>
        <taxon>rosids</taxon>
        <taxon>malvids</taxon>
        <taxon>Sapindales</taxon>
        <taxon>Anacardiaceae</taxon>
        <taxon>Pistacia</taxon>
    </lineage>
</organism>